<sequence>MKTVLVTGCDSGIGREFAVQYAEAGYAVVATYRNLANRLPDHERMRHRALDVTDFAQFDALAADLAGEPIDLLVSNAGIGLDIRRLGDLDYDYVRQMLHVNTVGPLKLADTFAANLAASRERRLVIVSSSMGSIASNLSGGHYGYRASKAGLNAIGRSLAIDLHPRGVTVVMLHPGWVRTGGASDDAPIAAAESVAAMRDFVRRLGNHQTGGFYTYAGQPMPW</sequence>
<keyword evidence="3" id="KW-1185">Reference proteome</keyword>
<name>A0A3N1KTQ8_9PROT</name>
<proteinExistence type="inferred from homology"/>
<dbReference type="RefSeq" id="WP_123691506.1">
    <property type="nucleotide sequence ID" value="NZ_AP019700.1"/>
</dbReference>
<dbReference type="EMBL" id="RJKX01000015">
    <property type="protein sequence ID" value="ROP83971.1"/>
    <property type="molecule type" value="Genomic_DNA"/>
</dbReference>
<gene>
    <name evidence="2" type="ORF">EDC65_3315</name>
</gene>
<dbReference type="Gene3D" id="3.40.50.720">
    <property type="entry name" value="NAD(P)-binding Rossmann-like Domain"/>
    <property type="match status" value="1"/>
</dbReference>
<evidence type="ECO:0000313" key="2">
    <source>
        <dbReference type="EMBL" id="ROP83971.1"/>
    </source>
</evidence>
<dbReference type="Proteomes" id="UP000278222">
    <property type="component" value="Unassembled WGS sequence"/>
</dbReference>
<dbReference type="PANTHER" id="PTHR45458">
    <property type="entry name" value="SHORT-CHAIN DEHYDROGENASE/REDUCTASE SDR"/>
    <property type="match status" value="1"/>
</dbReference>
<comment type="caution">
    <text evidence="2">The sequence shown here is derived from an EMBL/GenBank/DDBJ whole genome shotgun (WGS) entry which is preliminary data.</text>
</comment>
<dbReference type="CDD" id="cd05325">
    <property type="entry name" value="carb_red_sniffer_like_SDR_c"/>
    <property type="match status" value="1"/>
</dbReference>
<dbReference type="InterPro" id="IPR052184">
    <property type="entry name" value="SDR_enzymes"/>
</dbReference>
<dbReference type="PANTHER" id="PTHR45458:SF1">
    <property type="entry name" value="SHORT CHAIN DEHYDROGENASE"/>
    <property type="match status" value="1"/>
</dbReference>
<protein>
    <submittedName>
        <fullName evidence="2">Short-subunit dehydrogenase</fullName>
    </submittedName>
</protein>
<accession>A0A3N1KTQ8</accession>
<reference evidence="2 3" key="1">
    <citation type="submission" date="2018-11" db="EMBL/GenBank/DDBJ databases">
        <title>Genomic Encyclopedia of Type Strains, Phase IV (KMG-IV): sequencing the most valuable type-strain genomes for metagenomic binning, comparative biology and taxonomic classification.</title>
        <authorList>
            <person name="Goeker M."/>
        </authorList>
    </citation>
    <scope>NUCLEOTIDE SEQUENCE [LARGE SCALE GENOMIC DNA]</scope>
    <source>
        <strain evidence="2 3">DSM 5900</strain>
    </source>
</reference>
<comment type="similarity">
    <text evidence="1">Belongs to the short-chain dehydrogenases/reductases (SDR) family.</text>
</comment>
<organism evidence="2 3">
    <name type="scientific">Stella humosa</name>
    <dbReference type="NCBI Taxonomy" id="94"/>
    <lineage>
        <taxon>Bacteria</taxon>
        <taxon>Pseudomonadati</taxon>
        <taxon>Pseudomonadota</taxon>
        <taxon>Alphaproteobacteria</taxon>
        <taxon>Rhodospirillales</taxon>
        <taxon>Stellaceae</taxon>
        <taxon>Stella</taxon>
    </lineage>
</organism>
<evidence type="ECO:0000256" key="1">
    <source>
        <dbReference type="RuleBase" id="RU000363"/>
    </source>
</evidence>
<dbReference type="AlphaFoldDB" id="A0A3N1KTQ8"/>
<dbReference type="GO" id="GO:0016616">
    <property type="term" value="F:oxidoreductase activity, acting on the CH-OH group of donors, NAD or NADP as acceptor"/>
    <property type="evidence" value="ECO:0007669"/>
    <property type="project" value="TreeGrafter"/>
</dbReference>
<dbReference type="InterPro" id="IPR002347">
    <property type="entry name" value="SDR_fam"/>
</dbReference>
<dbReference type="SUPFAM" id="SSF51735">
    <property type="entry name" value="NAD(P)-binding Rossmann-fold domains"/>
    <property type="match status" value="1"/>
</dbReference>
<dbReference type="OrthoDB" id="9785826at2"/>
<dbReference type="Pfam" id="PF00106">
    <property type="entry name" value="adh_short"/>
    <property type="match status" value="1"/>
</dbReference>
<dbReference type="InterPro" id="IPR036291">
    <property type="entry name" value="NAD(P)-bd_dom_sf"/>
</dbReference>
<dbReference type="PRINTS" id="PR00080">
    <property type="entry name" value="SDRFAMILY"/>
</dbReference>
<evidence type="ECO:0000313" key="3">
    <source>
        <dbReference type="Proteomes" id="UP000278222"/>
    </source>
</evidence>
<dbReference type="PRINTS" id="PR00081">
    <property type="entry name" value="GDHRDH"/>
</dbReference>